<sequence length="118" mass="13291">MSDLGFVFRQPPHGTSSGREGLDALLAASAYTEALSVFFIGDGVMQLVRNQQPDAILSRNYIATFKMLPLYDIENIYVCQQSLVERGLCREDLLIDVIVSPRIELVTTLHRCRQILTF</sequence>
<comment type="similarity">
    <text evidence="3">Belongs to the DsrF/TusC family.</text>
</comment>
<evidence type="ECO:0000256" key="1">
    <source>
        <dbReference type="ARBA" id="ARBA00002850"/>
    </source>
</evidence>
<keyword evidence="5" id="KW-0808">Transferase</keyword>
<name>A0A0B7J4F4_9GAMM</name>
<proteinExistence type="inferred from homology"/>
<evidence type="ECO:0000313" key="6">
    <source>
        <dbReference type="Proteomes" id="UP000241426"/>
    </source>
</evidence>
<dbReference type="PANTHER" id="PTHR38780">
    <property type="entry name" value="PROTEIN TUSC"/>
    <property type="match status" value="1"/>
</dbReference>
<reference evidence="5 6" key="1">
    <citation type="submission" date="2018-01" db="EMBL/GenBank/DDBJ databases">
        <title>Whole genome sequencing of Histamine producing bacteria.</title>
        <authorList>
            <person name="Butler K."/>
        </authorList>
    </citation>
    <scope>NUCLEOTIDE SEQUENCE [LARGE SCALE GENOMIC DNA]</scope>
    <source>
        <strain evidence="5 6">FS-7.2</strain>
    </source>
</reference>
<dbReference type="Proteomes" id="UP000241426">
    <property type="component" value="Unassembled WGS sequence"/>
</dbReference>
<dbReference type="EMBL" id="PYNF01000008">
    <property type="protein sequence ID" value="PSU98662.1"/>
    <property type="molecule type" value="Genomic_DNA"/>
</dbReference>
<evidence type="ECO:0000256" key="4">
    <source>
        <dbReference type="ARBA" id="ARBA00017149"/>
    </source>
</evidence>
<dbReference type="PANTHER" id="PTHR38780:SF1">
    <property type="entry name" value="PROTEIN TUSC"/>
    <property type="match status" value="1"/>
</dbReference>
<dbReference type="GeneID" id="29942603"/>
<dbReference type="GO" id="GO:0005737">
    <property type="term" value="C:cytoplasm"/>
    <property type="evidence" value="ECO:0007669"/>
    <property type="project" value="UniProtKB-SubCell"/>
</dbReference>
<dbReference type="InterPro" id="IPR027396">
    <property type="entry name" value="DsrEFH-like"/>
</dbReference>
<protein>
    <recommendedName>
        <fullName evidence="4">Protein TusC homolog</fullName>
    </recommendedName>
</protein>
<evidence type="ECO:0000256" key="2">
    <source>
        <dbReference type="ARBA" id="ARBA00004496"/>
    </source>
</evidence>
<gene>
    <name evidence="5" type="primary">tusC</name>
    <name evidence="5" type="ORF">C9J27_11275</name>
</gene>
<comment type="subcellular location">
    <subcellularLocation>
        <location evidence="2">Cytoplasm</location>
    </subcellularLocation>
</comment>
<accession>A0A0B7J4F4</accession>
<accession>A0A2T3KHS5</accession>
<dbReference type="SUPFAM" id="SSF75169">
    <property type="entry name" value="DsrEFH-like"/>
    <property type="match status" value="1"/>
</dbReference>
<dbReference type="NCBIfam" id="NF001238">
    <property type="entry name" value="PRK00211.1"/>
    <property type="match status" value="1"/>
</dbReference>
<comment type="caution">
    <text evidence="5">The sequence shown here is derived from an EMBL/GenBank/DDBJ whole genome shotgun (WGS) entry which is preliminary data.</text>
</comment>
<dbReference type="InterPro" id="IPR017462">
    <property type="entry name" value="Sulphur_relay_TusC/DsrF"/>
</dbReference>
<evidence type="ECO:0000256" key="3">
    <source>
        <dbReference type="ARBA" id="ARBA00005996"/>
    </source>
</evidence>
<dbReference type="eggNOG" id="COG2923">
    <property type="taxonomic scope" value="Bacteria"/>
</dbReference>
<comment type="function">
    <text evidence="1">Could be part of a sulfur-relay system.</text>
</comment>
<dbReference type="Pfam" id="PF02635">
    <property type="entry name" value="DsrE"/>
    <property type="match status" value="1"/>
</dbReference>
<dbReference type="InterPro" id="IPR003787">
    <property type="entry name" value="Sulphur_relay_DsrE/F-like"/>
</dbReference>
<evidence type="ECO:0000313" key="5">
    <source>
        <dbReference type="EMBL" id="PSU98662.1"/>
    </source>
</evidence>
<organism evidence="5 6">
    <name type="scientific">Photobacterium kishitanii</name>
    <dbReference type="NCBI Taxonomy" id="318456"/>
    <lineage>
        <taxon>Bacteria</taxon>
        <taxon>Pseudomonadati</taxon>
        <taxon>Pseudomonadota</taxon>
        <taxon>Gammaproteobacteria</taxon>
        <taxon>Vibrionales</taxon>
        <taxon>Vibrionaceae</taxon>
        <taxon>Photobacterium</taxon>
    </lineage>
</organism>
<dbReference type="Gene3D" id="3.40.1260.10">
    <property type="entry name" value="DsrEFH-like"/>
    <property type="match status" value="1"/>
</dbReference>
<dbReference type="GO" id="GO:0016740">
    <property type="term" value="F:transferase activity"/>
    <property type="evidence" value="ECO:0007669"/>
    <property type="project" value="UniProtKB-KW"/>
</dbReference>
<dbReference type="RefSeq" id="WP_036789560.1">
    <property type="nucleotide sequence ID" value="NZ_LN794352.1"/>
</dbReference>
<dbReference type="AlphaFoldDB" id="A0A0B7J4F4"/>
<dbReference type="NCBIfam" id="TIGR03010">
    <property type="entry name" value="sulf_tusC_dsrF"/>
    <property type="match status" value="1"/>
</dbReference>